<dbReference type="PANTHER" id="PTHR30006">
    <property type="entry name" value="THIAMINE-BINDING PERIPLASMIC PROTEIN-RELATED"/>
    <property type="match status" value="1"/>
</dbReference>
<dbReference type="SUPFAM" id="SSF53850">
    <property type="entry name" value="Periplasmic binding protein-like II"/>
    <property type="match status" value="1"/>
</dbReference>
<gene>
    <name evidence="2" type="ORF">EH198_12385</name>
</gene>
<accession>A0A3N9P5W9</accession>
<reference evidence="2 3" key="1">
    <citation type="submission" date="2018-11" db="EMBL/GenBank/DDBJ databases">
        <title>Genome sequence of strain 7197.</title>
        <authorList>
            <person name="Gao J."/>
            <person name="Sun J."/>
        </authorList>
    </citation>
    <scope>NUCLEOTIDE SEQUENCE [LARGE SCALE GENOMIC DNA]</scope>
    <source>
        <strain evidence="2 3">7197</strain>
    </source>
</reference>
<dbReference type="OrthoDB" id="179400at2"/>
<keyword evidence="3" id="KW-1185">Reference proteome</keyword>
<evidence type="ECO:0000256" key="1">
    <source>
        <dbReference type="ARBA" id="ARBA00022729"/>
    </source>
</evidence>
<name>A0A3N9P5W9_9BACL</name>
<dbReference type="Proteomes" id="UP000282529">
    <property type="component" value="Unassembled WGS sequence"/>
</dbReference>
<organism evidence="2 3">
    <name type="scientific">Paenibacillus rhizophilus</name>
    <dbReference type="NCBI Taxonomy" id="1850366"/>
    <lineage>
        <taxon>Bacteria</taxon>
        <taxon>Bacillati</taxon>
        <taxon>Bacillota</taxon>
        <taxon>Bacilli</taxon>
        <taxon>Bacillales</taxon>
        <taxon>Paenibacillaceae</taxon>
        <taxon>Paenibacillus</taxon>
    </lineage>
</organism>
<dbReference type="PANTHER" id="PTHR30006:SF2">
    <property type="entry name" value="ABC TRANSPORTER SUBSTRATE-BINDING PROTEIN"/>
    <property type="match status" value="1"/>
</dbReference>
<dbReference type="AlphaFoldDB" id="A0A3N9P5W9"/>
<proteinExistence type="predicted"/>
<comment type="caution">
    <text evidence="2">The sequence shown here is derived from an EMBL/GenBank/DDBJ whole genome shotgun (WGS) entry which is preliminary data.</text>
</comment>
<keyword evidence="1" id="KW-0732">Signal</keyword>
<dbReference type="Gene3D" id="3.40.190.10">
    <property type="entry name" value="Periplasmic binding protein-like II"/>
    <property type="match status" value="2"/>
</dbReference>
<sequence length="334" mass="37087">MNMKSGTAQVKEKLPRHLLAMLPCPLKVPLEETFLHQQSSGLWSDLDPEELAFEGNANQSDFYKTVDQFHSADELPDVVITPGISSFFHPDFRTRFLDKDVFADAAGYAPNERFAEIGMKDPTGRVTLMCVNPLVIVADKAKLGDIPEPRSWSDLLNPVYRKQVTMRGHNGTFCETVLLTIGQSFGEDTLTGFGRSVRQGLHPGQMAKLAGTDNEAGTALYVMPYFYANMIRKRDKVNIIWPEEGAIASPVFLLAKRGSSEAGRRLASFFTGAETAELCEQAFFPSPHPSAASSFPERKLLWMGWDLVWNRDIQTLTDAANAAFNKGFEQGTDQ</sequence>
<dbReference type="EMBL" id="RQPI01000006">
    <property type="protein sequence ID" value="RQW11125.1"/>
    <property type="molecule type" value="Genomic_DNA"/>
</dbReference>
<evidence type="ECO:0000313" key="2">
    <source>
        <dbReference type="EMBL" id="RQW11125.1"/>
    </source>
</evidence>
<evidence type="ECO:0000313" key="3">
    <source>
        <dbReference type="Proteomes" id="UP000282529"/>
    </source>
</evidence>
<protein>
    <submittedName>
        <fullName evidence="2">ABC transporter substrate-binding protein</fullName>
    </submittedName>
</protein>
<dbReference type="Pfam" id="PF13343">
    <property type="entry name" value="SBP_bac_6"/>
    <property type="match status" value="1"/>
</dbReference>